<keyword evidence="2" id="KW-0677">Repeat</keyword>
<evidence type="ECO:0000256" key="3">
    <source>
        <dbReference type="ARBA" id="ARBA00022837"/>
    </source>
</evidence>
<evidence type="ECO:0000313" key="7">
    <source>
        <dbReference type="Proteomes" id="UP000827721"/>
    </source>
</evidence>
<evidence type="ECO:0000259" key="5">
    <source>
        <dbReference type="PROSITE" id="PS50222"/>
    </source>
</evidence>
<evidence type="ECO:0000313" key="6">
    <source>
        <dbReference type="EMBL" id="KAH7550688.1"/>
    </source>
</evidence>
<dbReference type="Pfam" id="PF13499">
    <property type="entry name" value="EF-hand_7"/>
    <property type="match status" value="1"/>
</dbReference>
<keyword evidence="7" id="KW-1185">Reference proteome</keyword>
<name>A0ABQ8H9V0_9ROSI</name>
<dbReference type="InterPro" id="IPR018247">
    <property type="entry name" value="EF_Hand_1_Ca_BS"/>
</dbReference>
<proteinExistence type="predicted"/>
<dbReference type="PRINTS" id="PR01697">
    <property type="entry name" value="PARVALBUMIN"/>
</dbReference>
<dbReference type="InterPro" id="IPR011992">
    <property type="entry name" value="EF-hand-dom_pair"/>
</dbReference>
<evidence type="ECO:0000256" key="4">
    <source>
        <dbReference type="SAM" id="Phobius"/>
    </source>
</evidence>
<dbReference type="PROSITE" id="PS50222">
    <property type="entry name" value="EF_HAND_2"/>
    <property type="match status" value="2"/>
</dbReference>
<feature type="domain" description="EF-hand" evidence="5">
    <location>
        <begin position="101"/>
        <end position="136"/>
    </location>
</feature>
<keyword evidence="4" id="KW-0472">Membrane</keyword>
<keyword evidence="1" id="KW-0479">Metal-binding</keyword>
<dbReference type="SUPFAM" id="SSF47473">
    <property type="entry name" value="EF-hand"/>
    <property type="match status" value="1"/>
</dbReference>
<feature type="transmembrane region" description="Helical" evidence="4">
    <location>
        <begin position="12"/>
        <end position="35"/>
    </location>
</feature>
<comment type="caution">
    <text evidence="6">The sequence shown here is derived from an EMBL/GenBank/DDBJ whole genome shotgun (WGS) entry which is preliminary data.</text>
</comment>
<keyword evidence="3" id="KW-0106">Calcium</keyword>
<dbReference type="InterPro" id="IPR039647">
    <property type="entry name" value="EF_hand_pair_protein_CML-like"/>
</dbReference>
<dbReference type="SMART" id="SM00054">
    <property type="entry name" value="EFh"/>
    <property type="match status" value="2"/>
</dbReference>
<reference evidence="6 7" key="1">
    <citation type="submission" date="2021-02" db="EMBL/GenBank/DDBJ databases">
        <title>Plant Genome Project.</title>
        <authorList>
            <person name="Zhang R.-G."/>
        </authorList>
    </citation>
    <scope>NUCLEOTIDE SEQUENCE [LARGE SCALE GENOMIC DNA]</scope>
    <source>
        <tissue evidence="6">Leaves</tissue>
    </source>
</reference>
<protein>
    <recommendedName>
        <fullName evidence="5">EF-hand domain-containing protein</fullName>
    </recommendedName>
</protein>
<dbReference type="InterPro" id="IPR002048">
    <property type="entry name" value="EF_hand_dom"/>
</dbReference>
<dbReference type="EMBL" id="JAFEMO010000013">
    <property type="protein sequence ID" value="KAH7550688.1"/>
    <property type="molecule type" value="Genomic_DNA"/>
</dbReference>
<evidence type="ECO:0000256" key="1">
    <source>
        <dbReference type="ARBA" id="ARBA00022723"/>
    </source>
</evidence>
<sequence>MTMDDESGRASSFLLLIVNFVIIFQDLYSCFRYIIKALLHILLSKRKPRAGAESSSSCLCENVEGHHHEKLTVEEVKMAISEKVITSDSSEIAQLFEEEEVSVEEVKEAFGLFDDNSDGFIDASELSNMLSTLNFSKSSVTECKKMIQAFDDDGDGRIDFPEFVKLLDYSFQSSN</sequence>
<dbReference type="Gene3D" id="1.10.238.10">
    <property type="entry name" value="EF-hand"/>
    <property type="match status" value="1"/>
</dbReference>
<accession>A0ABQ8H9V0</accession>
<gene>
    <name evidence="6" type="ORF">JRO89_XS13G0248200</name>
</gene>
<dbReference type="PROSITE" id="PS00018">
    <property type="entry name" value="EF_HAND_1"/>
    <property type="match status" value="2"/>
</dbReference>
<dbReference type="PANTHER" id="PTHR10891">
    <property type="entry name" value="EF-HAND CALCIUM-BINDING DOMAIN CONTAINING PROTEIN"/>
    <property type="match status" value="1"/>
</dbReference>
<dbReference type="CDD" id="cd00051">
    <property type="entry name" value="EFh"/>
    <property type="match status" value="1"/>
</dbReference>
<keyword evidence="4" id="KW-0812">Transmembrane</keyword>
<keyword evidence="4" id="KW-1133">Transmembrane helix</keyword>
<dbReference type="Proteomes" id="UP000827721">
    <property type="component" value="Unassembled WGS sequence"/>
</dbReference>
<feature type="domain" description="EF-hand" evidence="5">
    <location>
        <begin position="138"/>
        <end position="173"/>
    </location>
</feature>
<evidence type="ECO:0000256" key="2">
    <source>
        <dbReference type="ARBA" id="ARBA00022737"/>
    </source>
</evidence>
<organism evidence="6 7">
    <name type="scientific">Xanthoceras sorbifolium</name>
    <dbReference type="NCBI Taxonomy" id="99658"/>
    <lineage>
        <taxon>Eukaryota</taxon>
        <taxon>Viridiplantae</taxon>
        <taxon>Streptophyta</taxon>
        <taxon>Embryophyta</taxon>
        <taxon>Tracheophyta</taxon>
        <taxon>Spermatophyta</taxon>
        <taxon>Magnoliopsida</taxon>
        <taxon>eudicotyledons</taxon>
        <taxon>Gunneridae</taxon>
        <taxon>Pentapetalae</taxon>
        <taxon>rosids</taxon>
        <taxon>malvids</taxon>
        <taxon>Sapindales</taxon>
        <taxon>Sapindaceae</taxon>
        <taxon>Xanthoceroideae</taxon>
        <taxon>Xanthoceras</taxon>
    </lineage>
</organism>